<dbReference type="Gene3D" id="2.40.70.10">
    <property type="entry name" value="Acid Proteases"/>
    <property type="match status" value="2"/>
</dbReference>
<dbReference type="Pfam" id="PF00026">
    <property type="entry name" value="Asp"/>
    <property type="match status" value="1"/>
</dbReference>
<name>A0ABQ7JK70_9FUNG</name>
<comment type="similarity">
    <text evidence="1 3">Belongs to the peptidase A1 family.</text>
</comment>
<gene>
    <name evidence="6" type="ORF">BGZ96_003258</name>
</gene>
<evidence type="ECO:0000256" key="2">
    <source>
        <dbReference type="ARBA" id="ARBA00022750"/>
    </source>
</evidence>
<keyword evidence="2 3" id="KW-0064">Aspartyl protease</keyword>
<dbReference type="Proteomes" id="UP001194696">
    <property type="component" value="Unassembled WGS sequence"/>
</dbReference>
<comment type="caution">
    <text evidence="6">The sequence shown here is derived from an EMBL/GenBank/DDBJ whole genome shotgun (WGS) entry which is preliminary data.</text>
</comment>
<evidence type="ECO:0000256" key="3">
    <source>
        <dbReference type="RuleBase" id="RU000454"/>
    </source>
</evidence>
<dbReference type="PANTHER" id="PTHR47966">
    <property type="entry name" value="BETA-SITE APP-CLEAVING ENZYME, ISOFORM A-RELATED"/>
    <property type="match status" value="1"/>
</dbReference>
<dbReference type="PRINTS" id="PR00792">
    <property type="entry name" value="PEPSIN"/>
</dbReference>
<dbReference type="InterPro" id="IPR001969">
    <property type="entry name" value="Aspartic_peptidase_AS"/>
</dbReference>
<keyword evidence="3" id="KW-0378">Hydrolase</keyword>
<dbReference type="SUPFAM" id="SSF50630">
    <property type="entry name" value="Acid proteases"/>
    <property type="match status" value="1"/>
</dbReference>
<reference evidence="6 7" key="1">
    <citation type="journal article" date="2020" name="Fungal Divers.">
        <title>Resolving the Mortierellaceae phylogeny through synthesis of multi-gene phylogenetics and phylogenomics.</title>
        <authorList>
            <person name="Vandepol N."/>
            <person name="Liber J."/>
            <person name="Desiro A."/>
            <person name="Na H."/>
            <person name="Kennedy M."/>
            <person name="Barry K."/>
            <person name="Grigoriev I.V."/>
            <person name="Miller A.N."/>
            <person name="O'Donnell K."/>
            <person name="Stajich J.E."/>
            <person name="Bonito G."/>
        </authorList>
    </citation>
    <scope>NUCLEOTIDE SEQUENCE [LARGE SCALE GENOMIC DNA]</scope>
    <source>
        <strain evidence="6 7">AD045</strain>
    </source>
</reference>
<evidence type="ECO:0000313" key="6">
    <source>
        <dbReference type="EMBL" id="KAG0276487.1"/>
    </source>
</evidence>
<evidence type="ECO:0000259" key="5">
    <source>
        <dbReference type="PROSITE" id="PS51767"/>
    </source>
</evidence>
<dbReference type="PROSITE" id="PS00141">
    <property type="entry name" value="ASP_PROTEASE"/>
    <property type="match status" value="2"/>
</dbReference>
<dbReference type="InterPro" id="IPR021109">
    <property type="entry name" value="Peptidase_aspartic_dom_sf"/>
</dbReference>
<dbReference type="EMBL" id="JAAAIM010001687">
    <property type="protein sequence ID" value="KAG0276487.1"/>
    <property type="molecule type" value="Genomic_DNA"/>
</dbReference>
<dbReference type="PROSITE" id="PS51767">
    <property type="entry name" value="PEPTIDASE_A1"/>
    <property type="match status" value="1"/>
</dbReference>
<evidence type="ECO:0000256" key="4">
    <source>
        <dbReference type="SAM" id="MobiDB-lite"/>
    </source>
</evidence>
<organism evidence="6 7">
    <name type="scientific">Linnemannia gamsii</name>
    <dbReference type="NCBI Taxonomy" id="64522"/>
    <lineage>
        <taxon>Eukaryota</taxon>
        <taxon>Fungi</taxon>
        <taxon>Fungi incertae sedis</taxon>
        <taxon>Mucoromycota</taxon>
        <taxon>Mortierellomycotina</taxon>
        <taxon>Mortierellomycetes</taxon>
        <taxon>Mortierellales</taxon>
        <taxon>Mortierellaceae</taxon>
        <taxon>Linnemannia</taxon>
    </lineage>
</organism>
<accession>A0ABQ7JK70</accession>
<evidence type="ECO:0000256" key="1">
    <source>
        <dbReference type="ARBA" id="ARBA00007447"/>
    </source>
</evidence>
<feature type="domain" description="Peptidase A1" evidence="5">
    <location>
        <begin position="8"/>
        <end position="326"/>
    </location>
</feature>
<proteinExistence type="inferred from homology"/>
<protein>
    <recommendedName>
        <fullName evidence="5">Peptidase A1 domain-containing protein</fullName>
    </recommendedName>
</protein>
<keyword evidence="3" id="KW-0645">Protease</keyword>
<dbReference type="CDD" id="cd05471">
    <property type="entry name" value="pepsin_like"/>
    <property type="match status" value="1"/>
</dbReference>
<dbReference type="PANTHER" id="PTHR47966:SF51">
    <property type="entry name" value="BETA-SITE APP-CLEAVING ENZYME, ISOFORM A-RELATED"/>
    <property type="match status" value="1"/>
</dbReference>
<sequence>MENQAISYIASVGIGSPPTNYNLIVDTGSSLTWIGANKAYVQTSTSQPTTNTFSLSESSISASGDMYTDQVTLASGLVVTVQSIGVASSSTGLKGVDGVLGLGPTDLTIGILSPDTTSSIPTVIDNLFAEGTITEHDVSLSFEPITDSSGSQENGEATWGGTDSSKYTGSITFVPITATSPASNYWGIDASIGYGDTTILSTTAGIVDSGTTLLLLASDAFKKYQSVTGGVPDISTGLLTITSDQYASLQSLFFTIGGTRFEYTANAQIWPRSLNSAIGGTAGSIYLIVADNGANSGSGRDFVLGQAFMERFYTVFDTANKRVGIATTPHTDDTSN</sequence>
<dbReference type="InterPro" id="IPR034164">
    <property type="entry name" value="Pepsin-like_dom"/>
</dbReference>
<keyword evidence="7" id="KW-1185">Reference proteome</keyword>
<feature type="region of interest" description="Disordered" evidence="4">
    <location>
        <begin position="144"/>
        <end position="163"/>
    </location>
</feature>
<feature type="compositionally biased region" description="Polar residues" evidence="4">
    <location>
        <begin position="146"/>
        <end position="163"/>
    </location>
</feature>
<dbReference type="InterPro" id="IPR033121">
    <property type="entry name" value="PEPTIDASE_A1"/>
</dbReference>
<evidence type="ECO:0000313" key="7">
    <source>
        <dbReference type="Proteomes" id="UP001194696"/>
    </source>
</evidence>
<dbReference type="InterPro" id="IPR001461">
    <property type="entry name" value="Aspartic_peptidase_A1"/>
</dbReference>